<dbReference type="PANTHER" id="PTHR11306:SF68">
    <property type="entry name" value="NPC INTRACELLULAR CHOLESTEROL TRANSPORTER 2"/>
    <property type="match status" value="1"/>
</dbReference>
<feature type="domain" description="MD-2-related lipid-recognition" evidence="6">
    <location>
        <begin position="1"/>
        <end position="124"/>
    </location>
</feature>
<dbReference type="SMART" id="SM00737">
    <property type="entry name" value="ML"/>
    <property type="match status" value="1"/>
</dbReference>
<keyword evidence="8" id="KW-1185">Reference proteome</keyword>
<evidence type="ECO:0000313" key="8">
    <source>
        <dbReference type="Proteomes" id="UP000076502"/>
    </source>
</evidence>
<reference evidence="7 8" key="1">
    <citation type="submission" date="2015-07" db="EMBL/GenBank/DDBJ databases">
        <title>The genome of Dufourea novaeangliae.</title>
        <authorList>
            <person name="Pan H."/>
            <person name="Kapheim K."/>
        </authorList>
    </citation>
    <scope>NUCLEOTIDE SEQUENCE [LARGE SCALE GENOMIC DNA]</scope>
    <source>
        <strain evidence="7">0120121106</strain>
        <tissue evidence="7">Whole body</tissue>
    </source>
</reference>
<proteinExistence type="inferred from homology"/>
<dbReference type="AlphaFoldDB" id="A0A154PRA9"/>
<dbReference type="Pfam" id="PF02221">
    <property type="entry name" value="E1_DerP2_DerF2"/>
    <property type="match status" value="1"/>
</dbReference>
<dbReference type="InterPro" id="IPR014756">
    <property type="entry name" value="Ig_E-set"/>
</dbReference>
<evidence type="ECO:0000313" key="7">
    <source>
        <dbReference type="EMBL" id="KZC13650.1"/>
    </source>
</evidence>
<dbReference type="PANTHER" id="PTHR11306">
    <property type="entry name" value="NIEMANN PICK TYPE C2 PROTEIN NPC2-RELATED"/>
    <property type="match status" value="1"/>
</dbReference>
<evidence type="ECO:0000256" key="3">
    <source>
        <dbReference type="ARBA" id="ARBA00022525"/>
    </source>
</evidence>
<dbReference type="GO" id="GO:0005576">
    <property type="term" value="C:extracellular region"/>
    <property type="evidence" value="ECO:0007669"/>
    <property type="project" value="UniProtKB-SubCell"/>
</dbReference>
<dbReference type="Gene3D" id="2.60.40.770">
    <property type="match status" value="1"/>
</dbReference>
<dbReference type="STRING" id="178035.A0A154PRA9"/>
<dbReference type="OrthoDB" id="4937502at2759"/>
<evidence type="ECO:0000259" key="6">
    <source>
        <dbReference type="SMART" id="SM00737"/>
    </source>
</evidence>
<keyword evidence="3" id="KW-0964">Secreted</keyword>
<dbReference type="GO" id="GO:0032367">
    <property type="term" value="P:intracellular cholesterol transport"/>
    <property type="evidence" value="ECO:0007669"/>
    <property type="project" value="InterPro"/>
</dbReference>
<organism evidence="7 8">
    <name type="scientific">Dufourea novaeangliae</name>
    <name type="common">Sweat bee</name>
    <dbReference type="NCBI Taxonomy" id="178035"/>
    <lineage>
        <taxon>Eukaryota</taxon>
        <taxon>Metazoa</taxon>
        <taxon>Ecdysozoa</taxon>
        <taxon>Arthropoda</taxon>
        <taxon>Hexapoda</taxon>
        <taxon>Insecta</taxon>
        <taxon>Pterygota</taxon>
        <taxon>Neoptera</taxon>
        <taxon>Endopterygota</taxon>
        <taxon>Hymenoptera</taxon>
        <taxon>Apocrita</taxon>
        <taxon>Aculeata</taxon>
        <taxon>Apoidea</taxon>
        <taxon>Anthophila</taxon>
        <taxon>Halictidae</taxon>
        <taxon>Rophitinae</taxon>
        <taxon>Dufourea</taxon>
    </lineage>
</organism>
<keyword evidence="4" id="KW-0732">Signal</keyword>
<dbReference type="Proteomes" id="UP000076502">
    <property type="component" value="Unassembled WGS sequence"/>
</dbReference>
<dbReference type="EMBL" id="KQ435007">
    <property type="protein sequence ID" value="KZC13650.1"/>
    <property type="molecule type" value="Genomic_DNA"/>
</dbReference>
<dbReference type="InterPro" id="IPR039670">
    <property type="entry name" value="NPC2-like"/>
</dbReference>
<protein>
    <submittedName>
        <fullName evidence="7">Protein NPC2 like protein</fullName>
    </submittedName>
</protein>
<accession>A0A154PRA9</accession>
<evidence type="ECO:0000256" key="2">
    <source>
        <dbReference type="ARBA" id="ARBA00006370"/>
    </source>
</evidence>
<dbReference type="FunFam" id="2.60.40.770:FF:000001">
    <property type="entry name" value="NPC intracellular cholesterol transporter 2"/>
    <property type="match status" value="1"/>
</dbReference>
<evidence type="ECO:0000256" key="5">
    <source>
        <dbReference type="ARBA" id="ARBA00023157"/>
    </source>
</evidence>
<evidence type="ECO:0000256" key="1">
    <source>
        <dbReference type="ARBA" id="ARBA00004613"/>
    </source>
</evidence>
<evidence type="ECO:0000256" key="4">
    <source>
        <dbReference type="ARBA" id="ARBA00022729"/>
    </source>
</evidence>
<dbReference type="GO" id="GO:0032934">
    <property type="term" value="F:sterol binding"/>
    <property type="evidence" value="ECO:0007669"/>
    <property type="project" value="InterPro"/>
</dbReference>
<sequence length="127" mass="13997">GSKVGKFSTVSLAGCDMDKEVCNLIRGTNATIEIDFTVEKEIKSVNAVVHGIIMDVPIPFPLTNANACETFDSGVSCPLAKDTTSHYRNTLPVLHSYPKVVYLIVKWELKDENNEDIVCMLIPARLK</sequence>
<keyword evidence="5" id="KW-1015">Disulfide bond</keyword>
<name>A0A154PRA9_DUFNO</name>
<dbReference type="InterPro" id="IPR003172">
    <property type="entry name" value="ML_dom"/>
</dbReference>
<feature type="non-terminal residue" evidence="7">
    <location>
        <position position="1"/>
    </location>
</feature>
<comment type="similarity">
    <text evidence="2">Belongs to the NPC2 family.</text>
</comment>
<gene>
    <name evidence="7" type="ORF">WN55_05203</name>
</gene>
<dbReference type="InterPro" id="IPR033916">
    <property type="entry name" value="ML_Npc2-like"/>
</dbReference>
<dbReference type="SUPFAM" id="SSF81296">
    <property type="entry name" value="E set domains"/>
    <property type="match status" value="1"/>
</dbReference>
<comment type="subcellular location">
    <subcellularLocation>
        <location evidence="1">Secreted</location>
    </subcellularLocation>
</comment>
<dbReference type="CDD" id="cd00916">
    <property type="entry name" value="Npc2_like"/>
    <property type="match status" value="1"/>
</dbReference>